<feature type="region of interest" description="Disordered" evidence="1">
    <location>
        <begin position="263"/>
        <end position="311"/>
    </location>
</feature>
<reference evidence="3" key="1">
    <citation type="submission" date="2025-08" db="UniProtKB">
        <authorList>
            <consortium name="RefSeq"/>
        </authorList>
    </citation>
    <scope>IDENTIFICATION</scope>
</reference>
<feature type="domain" description="Integrase catalytic" evidence="2">
    <location>
        <begin position="1"/>
        <end position="100"/>
    </location>
</feature>
<organism evidence="3">
    <name type="scientific">Nicotiana tabacum</name>
    <name type="common">Common tobacco</name>
    <dbReference type="NCBI Taxonomy" id="4097"/>
    <lineage>
        <taxon>Eukaryota</taxon>
        <taxon>Viridiplantae</taxon>
        <taxon>Streptophyta</taxon>
        <taxon>Embryophyta</taxon>
        <taxon>Tracheophyta</taxon>
        <taxon>Spermatophyta</taxon>
        <taxon>Magnoliopsida</taxon>
        <taxon>eudicotyledons</taxon>
        <taxon>Gunneridae</taxon>
        <taxon>Pentapetalae</taxon>
        <taxon>asterids</taxon>
        <taxon>lamiids</taxon>
        <taxon>Solanales</taxon>
        <taxon>Solanaceae</taxon>
        <taxon>Nicotianoideae</taxon>
        <taxon>Nicotianeae</taxon>
        <taxon>Nicotiana</taxon>
    </lineage>
</organism>
<dbReference type="InterPro" id="IPR012337">
    <property type="entry name" value="RNaseH-like_sf"/>
</dbReference>
<name>A0A1S3ZAN6_TOBAC</name>
<dbReference type="RefSeq" id="XP_016461520.1">
    <property type="nucleotide sequence ID" value="XM_016606034.1"/>
</dbReference>
<dbReference type="STRING" id="4097.A0A1S3ZAN6"/>
<dbReference type="KEGG" id="nta:107784850"/>
<feature type="compositionally biased region" description="Acidic residues" evidence="1">
    <location>
        <begin position="282"/>
        <end position="311"/>
    </location>
</feature>
<dbReference type="GO" id="GO:0015074">
    <property type="term" value="P:DNA integration"/>
    <property type="evidence" value="ECO:0007669"/>
    <property type="project" value="InterPro"/>
</dbReference>
<dbReference type="Gene3D" id="3.30.420.10">
    <property type="entry name" value="Ribonuclease H-like superfamily/Ribonuclease H"/>
    <property type="match status" value="2"/>
</dbReference>
<dbReference type="InterPro" id="IPR052160">
    <property type="entry name" value="Gypsy_RT_Integrase-like"/>
</dbReference>
<sequence length="311" mass="35817">MPMNPIQEVEVFDVWGINFMRNFVSSYGNKYILVVVDYVSKWVEAMALPTNDAKGVTGFLRKNMFTRFGTPRAIISNGGSHFYNRAFAKLLEKYGVRYKTVKDTRTDWAKNLDDELWAYRTAFKTSIGMSPYKLAFGKASHLTIELEHRALWALRQLNINVEIAGTSRVTELHELDEFHYRAFESTRLYKERMKMMHDKNILERNFKPGDVVLLYNSRLKLFPGNNMFVGSTSGPGSRTRSSRFLASLARLHRLHRQLVGLGDGYRLPQDEDVNATEKSEVEPEQSEEEDAEDEEWTVAEGAFEDESNDEA</sequence>
<gene>
    <name evidence="3" type="primary">LOC107784850</name>
</gene>
<accession>A0A1S3ZAN6</accession>
<proteinExistence type="predicted"/>
<dbReference type="OrthoDB" id="10055717at2759"/>
<evidence type="ECO:0000259" key="2">
    <source>
        <dbReference type="PROSITE" id="PS50994"/>
    </source>
</evidence>
<dbReference type="SUPFAM" id="SSF53098">
    <property type="entry name" value="Ribonuclease H-like"/>
    <property type="match status" value="1"/>
</dbReference>
<evidence type="ECO:0000313" key="3">
    <source>
        <dbReference type="RefSeq" id="XP_016461520.1"/>
    </source>
</evidence>
<evidence type="ECO:0000256" key="1">
    <source>
        <dbReference type="SAM" id="MobiDB-lite"/>
    </source>
</evidence>
<dbReference type="InterPro" id="IPR001584">
    <property type="entry name" value="Integrase_cat-core"/>
</dbReference>
<dbReference type="AlphaFoldDB" id="A0A1S3ZAN6"/>
<dbReference type="GO" id="GO:0003676">
    <property type="term" value="F:nucleic acid binding"/>
    <property type="evidence" value="ECO:0007669"/>
    <property type="project" value="InterPro"/>
</dbReference>
<protein>
    <recommendedName>
        <fullName evidence="2">Integrase catalytic domain-containing protein</fullName>
    </recommendedName>
</protein>
<dbReference type="PROSITE" id="PS50994">
    <property type="entry name" value="INTEGRASE"/>
    <property type="match status" value="1"/>
</dbReference>
<dbReference type="PaxDb" id="4097-A0A1S3ZAN6"/>
<dbReference type="PANTHER" id="PTHR47266">
    <property type="entry name" value="ENDONUCLEASE-RELATED"/>
    <property type="match status" value="1"/>
</dbReference>
<dbReference type="InterPro" id="IPR036397">
    <property type="entry name" value="RNaseH_sf"/>
</dbReference>
<dbReference type="Pfam" id="PF00665">
    <property type="entry name" value="rve"/>
    <property type="match status" value="1"/>
</dbReference>